<keyword evidence="1" id="KW-0732">Signal</keyword>
<protein>
    <submittedName>
        <fullName evidence="3">Energy transducer TonB</fullName>
    </submittedName>
</protein>
<sequence>MKYLTIAIVLLLSPLVAAQGKNIGTVHLTHVSPSEDNAVWLRENQITPMYPMELARNGIAGCGVFKVIVDESSKTEEVTLVSSVPQEVIVKLASKVIESWDWKVAEGHTAKREEKTIRLDFCMVANSSDEEAKRQCVAQSKLVCEI</sequence>
<dbReference type="PROSITE" id="PS52015">
    <property type="entry name" value="TONB_CTD"/>
    <property type="match status" value="1"/>
</dbReference>
<keyword evidence="4" id="KW-1185">Reference proteome</keyword>
<feature type="signal peptide" evidence="1">
    <location>
        <begin position="1"/>
        <end position="18"/>
    </location>
</feature>
<dbReference type="Proteomes" id="UP000288058">
    <property type="component" value="Unassembled WGS sequence"/>
</dbReference>
<dbReference type="Pfam" id="PF03544">
    <property type="entry name" value="TonB_C"/>
    <property type="match status" value="1"/>
</dbReference>
<dbReference type="Gene3D" id="3.30.1150.10">
    <property type="match status" value="1"/>
</dbReference>
<evidence type="ECO:0000313" key="3">
    <source>
        <dbReference type="EMBL" id="RUO68753.1"/>
    </source>
</evidence>
<dbReference type="AlphaFoldDB" id="A0A432YYQ4"/>
<feature type="domain" description="TonB C-terminal" evidence="2">
    <location>
        <begin position="35"/>
        <end position="130"/>
    </location>
</feature>
<organism evidence="3 4">
    <name type="scientific">Idiomarina ramblicola</name>
    <dbReference type="NCBI Taxonomy" id="263724"/>
    <lineage>
        <taxon>Bacteria</taxon>
        <taxon>Pseudomonadati</taxon>
        <taxon>Pseudomonadota</taxon>
        <taxon>Gammaproteobacteria</taxon>
        <taxon>Alteromonadales</taxon>
        <taxon>Idiomarinaceae</taxon>
        <taxon>Idiomarina</taxon>
    </lineage>
</organism>
<dbReference type="InterPro" id="IPR037682">
    <property type="entry name" value="TonB_C"/>
</dbReference>
<evidence type="ECO:0000313" key="4">
    <source>
        <dbReference type="Proteomes" id="UP000288058"/>
    </source>
</evidence>
<dbReference type="OrthoDB" id="6266234at2"/>
<dbReference type="SUPFAM" id="SSF74653">
    <property type="entry name" value="TolA/TonB C-terminal domain"/>
    <property type="match status" value="1"/>
</dbReference>
<gene>
    <name evidence="3" type="ORF">CWI78_07490</name>
</gene>
<dbReference type="EMBL" id="PIQC01000005">
    <property type="protein sequence ID" value="RUO68753.1"/>
    <property type="molecule type" value="Genomic_DNA"/>
</dbReference>
<name>A0A432YYQ4_9GAMM</name>
<comment type="caution">
    <text evidence="3">The sequence shown here is derived from an EMBL/GenBank/DDBJ whole genome shotgun (WGS) entry which is preliminary data.</text>
</comment>
<accession>A0A432YYQ4</accession>
<evidence type="ECO:0000256" key="1">
    <source>
        <dbReference type="SAM" id="SignalP"/>
    </source>
</evidence>
<dbReference type="RefSeq" id="WP_126781789.1">
    <property type="nucleotide sequence ID" value="NZ_PIQC01000005.1"/>
</dbReference>
<evidence type="ECO:0000259" key="2">
    <source>
        <dbReference type="PROSITE" id="PS52015"/>
    </source>
</evidence>
<reference evidence="4" key="1">
    <citation type="journal article" date="2018" name="Front. Microbiol.">
        <title>Genome-Based Analysis Reveals the Taxonomy and Diversity of the Family Idiomarinaceae.</title>
        <authorList>
            <person name="Liu Y."/>
            <person name="Lai Q."/>
            <person name="Shao Z."/>
        </authorList>
    </citation>
    <scope>NUCLEOTIDE SEQUENCE [LARGE SCALE GENOMIC DNA]</scope>
    <source>
        <strain evidence="4">R22</strain>
    </source>
</reference>
<dbReference type="GO" id="GO:0055085">
    <property type="term" value="P:transmembrane transport"/>
    <property type="evidence" value="ECO:0007669"/>
    <property type="project" value="InterPro"/>
</dbReference>
<feature type="chain" id="PRO_5019253104" evidence="1">
    <location>
        <begin position="19"/>
        <end position="146"/>
    </location>
</feature>
<proteinExistence type="predicted"/>